<reference evidence="2" key="1">
    <citation type="submission" date="2020-03" db="EMBL/GenBank/DDBJ databases">
        <authorList>
            <person name="Weist P."/>
        </authorList>
    </citation>
    <scope>NUCLEOTIDE SEQUENCE</scope>
</reference>
<proteinExistence type="predicted"/>
<gene>
    <name evidence="2" type="ORF">PLEPLA_LOCUS546</name>
</gene>
<organism evidence="2 3">
    <name type="scientific">Pleuronectes platessa</name>
    <name type="common">European plaice</name>
    <dbReference type="NCBI Taxonomy" id="8262"/>
    <lineage>
        <taxon>Eukaryota</taxon>
        <taxon>Metazoa</taxon>
        <taxon>Chordata</taxon>
        <taxon>Craniata</taxon>
        <taxon>Vertebrata</taxon>
        <taxon>Euteleostomi</taxon>
        <taxon>Actinopterygii</taxon>
        <taxon>Neopterygii</taxon>
        <taxon>Teleostei</taxon>
        <taxon>Neoteleostei</taxon>
        <taxon>Acanthomorphata</taxon>
        <taxon>Carangaria</taxon>
        <taxon>Pleuronectiformes</taxon>
        <taxon>Pleuronectoidei</taxon>
        <taxon>Pleuronectidae</taxon>
        <taxon>Pleuronectes</taxon>
    </lineage>
</organism>
<keyword evidence="3" id="KW-1185">Reference proteome</keyword>
<dbReference type="EMBL" id="CADEAL010000023">
    <property type="protein sequence ID" value="CAB1412852.1"/>
    <property type="molecule type" value="Genomic_DNA"/>
</dbReference>
<sequence length="110" mass="11560">MLALLLHGVHNTPTVCRRNSAEVNAVHNCITSSADTTSPDSTVRHVQPANKPAQAAQAASGSPRVSADESTCQGQDSSDSSSISSNHLLSMSLHSGFPPSCWELCTRCLQ</sequence>
<feature type="region of interest" description="Disordered" evidence="1">
    <location>
        <begin position="32"/>
        <end position="85"/>
    </location>
</feature>
<dbReference type="AlphaFoldDB" id="A0A9N7TGV8"/>
<feature type="compositionally biased region" description="Low complexity" evidence="1">
    <location>
        <begin position="32"/>
        <end position="41"/>
    </location>
</feature>
<protein>
    <submittedName>
        <fullName evidence="2">Uncharacterized protein</fullName>
    </submittedName>
</protein>
<dbReference type="Proteomes" id="UP001153269">
    <property type="component" value="Unassembled WGS sequence"/>
</dbReference>
<name>A0A9N7TGV8_PLEPL</name>
<evidence type="ECO:0000313" key="2">
    <source>
        <dbReference type="EMBL" id="CAB1412852.1"/>
    </source>
</evidence>
<accession>A0A9N7TGV8</accession>
<evidence type="ECO:0000313" key="3">
    <source>
        <dbReference type="Proteomes" id="UP001153269"/>
    </source>
</evidence>
<evidence type="ECO:0000256" key="1">
    <source>
        <dbReference type="SAM" id="MobiDB-lite"/>
    </source>
</evidence>
<comment type="caution">
    <text evidence="2">The sequence shown here is derived from an EMBL/GenBank/DDBJ whole genome shotgun (WGS) entry which is preliminary data.</text>
</comment>